<evidence type="ECO:0000313" key="1">
    <source>
        <dbReference type="EMBL" id="TLU90536.1"/>
    </source>
</evidence>
<keyword evidence="2" id="KW-1185">Reference proteome</keyword>
<dbReference type="Proteomes" id="UP000309788">
    <property type="component" value="Unassembled WGS sequence"/>
</dbReference>
<dbReference type="PANTHER" id="PTHR42716:SF1">
    <property type="entry name" value="SLL0471 PROTEIN"/>
    <property type="match status" value="1"/>
</dbReference>
<dbReference type="EMBL" id="VCEI01000028">
    <property type="protein sequence ID" value="TLU90536.1"/>
    <property type="molecule type" value="Genomic_DNA"/>
</dbReference>
<sequence>MKRRNFIQSIAAGSSMLATDPEISKKAILEEEPEIKSEPEVITADVVIAGGGLGGCAAALAALRNNLSVILTEETDWIGGQVSQQGVPPDEHQWIETHGAPKAYRDFRNAIREYYIRNYPLTEAAKNSKYLNPGNGSVSKLCHEPKVAVSVLTDMLAPYISRGKLTLLLEHKPVSAEVNGNKVKLLHVLNKRSKQQVKLTAPYFVDATELGDLLPITGTEFVTGAEAKSETNELHAPEKANPENNQAFTICFAMDYRYGENHVIEKPAEYDFWKNFIPEMTSPWSGKLLSLSYSNPKTLEPKELAFHPEGINTGDKLNLWNYRRIISKDNFTIGSYESDITIVNWPQNDYFLGNLIGASEKEFARHVERGKQLSLSLLYWLQTEAPRPDGGKGWPGIRFRKDIMGTSDGFAKYPYVRESRRIKAVFTIKEEHVGAANRAMITGKETGNKAAEFYDSVGIGYYHIDLHPSTGKDNYIDFASLPFQIPLGALLPIRMENLLPANKNIGTTHLTNGCYRLHPVEWSIGEAVGLLVKYATEKKVIPQVVRENKTLLEGFQGFLEGEGVELAWGE</sequence>
<organism evidence="1 2">
    <name type="scientific">Dyadobacter sediminis</name>
    <dbReference type="NCBI Taxonomy" id="1493691"/>
    <lineage>
        <taxon>Bacteria</taxon>
        <taxon>Pseudomonadati</taxon>
        <taxon>Bacteroidota</taxon>
        <taxon>Cytophagia</taxon>
        <taxon>Cytophagales</taxon>
        <taxon>Spirosomataceae</taxon>
        <taxon>Dyadobacter</taxon>
    </lineage>
</organism>
<evidence type="ECO:0000313" key="2">
    <source>
        <dbReference type="Proteomes" id="UP000309788"/>
    </source>
</evidence>
<proteinExistence type="predicted"/>
<reference evidence="1 2" key="1">
    <citation type="submission" date="2019-05" db="EMBL/GenBank/DDBJ databases">
        <authorList>
            <person name="Qu J.-H."/>
        </authorList>
    </citation>
    <scope>NUCLEOTIDE SEQUENCE [LARGE SCALE GENOMIC DNA]</scope>
    <source>
        <strain evidence="1 2">Z12</strain>
    </source>
</reference>
<protein>
    <submittedName>
        <fullName evidence="1">FAD-dependent oxidoreductase</fullName>
    </submittedName>
</protein>
<dbReference type="AlphaFoldDB" id="A0A5R9K8V9"/>
<accession>A0A5R9K8V9</accession>
<dbReference type="InterPro" id="IPR005288">
    <property type="entry name" value="NadB"/>
</dbReference>
<dbReference type="SUPFAM" id="SSF51905">
    <property type="entry name" value="FAD/NAD(P)-binding domain"/>
    <property type="match status" value="1"/>
</dbReference>
<dbReference type="InterPro" id="IPR036188">
    <property type="entry name" value="FAD/NAD-bd_sf"/>
</dbReference>
<dbReference type="GO" id="GO:0009435">
    <property type="term" value="P:NAD+ biosynthetic process"/>
    <property type="evidence" value="ECO:0007669"/>
    <property type="project" value="InterPro"/>
</dbReference>
<comment type="caution">
    <text evidence="1">The sequence shown here is derived from an EMBL/GenBank/DDBJ whole genome shotgun (WGS) entry which is preliminary data.</text>
</comment>
<name>A0A5R9K8V9_9BACT</name>
<dbReference type="OrthoDB" id="615715at2"/>
<dbReference type="GO" id="GO:0008734">
    <property type="term" value="F:L-aspartate oxidase activity"/>
    <property type="evidence" value="ECO:0007669"/>
    <property type="project" value="InterPro"/>
</dbReference>
<gene>
    <name evidence="1" type="ORF">FEM55_18435</name>
</gene>
<dbReference type="PANTHER" id="PTHR42716">
    <property type="entry name" value="L-ASPARTATE OXIDASE"/>
    <property type="match status" value="1"/>
</dbReference>
<dbReference type="Pfam" id="PF12831">
    <property type="entry name" value="FAD_oxidored"/>
    <property type="match status" value="1"/>
</dbReference>
<dbReference type="Gene3D" id="3.50.50.60">
    <property type="entry name" value="FAD/NAD(P)-binding domain"/>
    <property type="match status" value="1"/>
</dbReference>
<dbReference type="RefSeq" id="WP_138282860.1">
    <property type="nucleotide sequence ID" value="NZ_BMGE01000005.1"/>
</dbReference>